<dbReference type="Proteomes" id="UP001501410">
    <property type="component" value="Unassembled WGS sequence"/>
</dbReference>
<keyword evidence="3" id="KW-1185">Reference proteome</keyword>
<organism evidence="2 3">
    <name type="scientific">Rurimicrobium arvi</name>
    <dbReference type="NCBI Taxonomy" id="2049916"/>
    <lineage>
        <taxon>Bacteria</taxon>
        <taxon>Pseudomonadati</taxon>
        <taxon>Bacteroidota</taxon>
        <taxon>Chitinophagia</taxon>
        <taxon>Chitinophagales</taxon>
        <taxon>Chitinophagaceae</taxon>
        <taxon>Rurimicrobium</taxon>
    </lineage>
</organism>
<dbReference type="RefSeq" id="WP_344824722.1">
    <property type="nucleotide sequence ID" value="NZ_BAABEZ010000022.1"/>
</dbReference>
<feature type="signal peptide" evidence="1">
    <location>
        <begin position="1"/>
        <end position="23"/>
    </location>
</feature>
<evidence type="ECO:0008006" key="4">
    <source>
        <dbReference type="Google" id="ProtNLM"/>
    </source>
</evidence>
<reference evidence="3" key="1">
    <citation type="journal article" date="2019" name="Int. J. Syst. Evol. Microbiol.">
        <title>The Global Catalogue of Microorganisms (GCM) 10K type strain sequencing project: providing services to taxonomists for standard genome sequencing and annotation.</title>
        <authorList>
            <consortium name="The Broad Institute Genomics Platform"/>
            <consortium name="The Broad Institute Genome Sequencing Center for Infectious Disease"/>
            <person name="Wu L."/>
            <person name="Ma J."/>
        </authorList>
    </citation>
    <scope>NUCLEOTIDE SEQUENCE [LARGE SCALE GENOMIC DNA]</scope>
    <source>
        <strain evidence="3">JCM 31921</strain>
    </source>
</reference>
<dbReference type="EMBL" id="BAABEZ010000022">
    <property type="protein sequence ID" value="GAA4453775.1"/>
    <property type="molecule type" value="Genomic_DNA"/>
</dbReference>
<accession>A0ABP8MRS3</accession>
<keyword evidence="1" id="KW-0732">Signal</keyword>
<dbReference type="SUPFAM" id="SSF82171">
    <property type="entry name" value="DPP6 N-terminal domain-like"/>
    <property type="match status" value="1"/>
</dbReference>
<sequence length="568" mass="64202">MNHYLRKTCFATLLATVTLPSFAQTYQVKLNEKVKNKIRSESVIGRDDSGNVYIAGAKYRPKVYIPLGIINYVDVRKERYIKKYDAQLNLVDQFRVNGEKIALKQSAIDGKTVICMVGIFSSFQAYNMSMISVTVKGNYYLVTQDEQKPRNDYYVLKINMKDGTVETRTHLFALSRNKKDKTLKIDDFHIAVSPDSSKVLFSASYQRDKSSKTGVAYSAAAFTSDLQPLFSANYKLPKSGKDFKVKDAQITNDGEVLVMGRNLDKNHRDESGYVSVFAMSKEQPKPKETRMKFKGSYVNDVLLSLNNTEVPMAVGFYRNGSGKKGYDGMFYAPLDQDHQIYEMHKHEFDAEFIGATYSPNAEKKLKRKESRGKDLKESSRFNLTDFIKTDDGGYLAVAENYYVVAVTRTSGGGRTGMTTTHTEYHHHYGDMIVFKFDKDGKKTAMNKVAKENIYVTGDNSQPYERDYASSNIDGDTYLLFNDDAGLETTNRVRSGKNSRKTTYIAKVKQDGGIKKDLLISKNDGDGYVFDPHLNIQRAGANSLVILMSRRGRNNKRTRMGTVTIQKTS</sequence>
<evidence type="ECO:0000256" key="1">
    <source>
        <dbReference type="SAM" id="SignalP"/>
    </source>
</evidence>
<gene>
    <name evidence="2" type="ORF">GCM10023092_14700</name>
</gene>
<name>A0ABP8MRS3_9BACT</name>
<evidence type="ECO:0000313" key="3">
    <source>
        <dbReference type="Proteomes" id="UP001501410"/>
    </source>
</evidence>
<evidence type="ECO:0000313" key="2">
    <source>
        <dbReference type="EMBL" id="GAA4453775.1"/>
    </source>
</evidence>
<feature type="chain" id="PRO_5045320086" description="WD40-like Beta Propeller Repeat" evidence="1">
    <location>
        <begin position="24"/>
        <end position="568"/>
    </location>
</feature>
<proteinExistence type="predicted"/>
<protein>
    <recommendedName>
        <fullName evidence="4">WD40-like Beta Propeller Repeat</fullName>
    </recommendedName>
</protein>
<comment type="caution">
    <text evidence="2">The sequence shown here is derived from an EMBL/GenBank/DDBJ whole genome shotgun (WGS) entry which is preliminary data.</text>
</comment>